<dbReference type="InterPro" id="IPR051531">
    <property type="entry name" value="N-acetyltransferase"/>
</dbReference>
<dbReference type="SUPFAM" id="SSF55729">
    <property type="entry name" value="Acyl-CoA N-acyltransferases (Nat)"/>
    <property type="match status" value="1"/>
</dbReference>
<sequence length="205" mass="24171">MNMFPVLTTERLYLREIKVTDLNRMFNILSREDVTKYYGLDALKNSSEVLDVIHYFREMYETRNGIRWGMIDNETNKLIGTCGFTAYQERNKRAEVGYELHPDYWRKGFATEALKALLSYGFDILQLNRIGAIVYPENLPSQKLLEKIGFTNEGLLREYLIQGSTAHDTYVYSILRNEWERAQEKEVRDRKNDLNHKNTKNPQGK</sequence>
<dbReference type="PANTHER" id="PTHR43792:SF9">
    <property type="entry name" value="RIBOSOMAL-PROTEIN-ALANINE ACETYLTRANSFERASE"/>
    <property type="match status" value="1"/>
</dbReference>
<name>A0ABX2ZLQ8_9BACI</name>
<feature type="compositionally biased region" description="Basic and acidic residues" evidence="1">
    <location>
        <begin position="186"/>
        <end position="196"/>
    </location>
</feature>
<comment type="caution">
    <text evidence="3">The sequence shown here is derived from an EMBL/GenBank/DDBJ whole genome shotgun (WGS) entry which is preliminary data.</text>
</comment>
<proteinExistence type="predicted"/>
<evidence type="ECO:0000313" key="4">
    <source>
        <dbReference type="Proteomes" id="UP000094580"/>
    </source>
</evidence>
<dbReference type="PANTHER" id="PTHR43792">
    <property type="entry name" value="GNAT FAMILY, PUTATIVE (AFU_ORTHOLOGUE AFUA_3G00765)-RELATED-RELATED"/>
    <property type="match status" value="1"/>
</dbReference>
<evidence type="ECO:0000256" key="1">
    <source>
        <dbReference type="SAM" id="MobiDB-lite"/>
    </source>
</evidence>
<evidence type="ECO:0000259" key="2">
    <source>
        <dbReference type="PROSITE" id="PS51186"/>
    </source>
</evidence>
<dbReference type="Pfam" id="PF13302">
    <property type="entry name" value="Acetyltransf_3"/>
    <property type="match status" value="1"/>
</dbReference>
<organism evidence="3 4">
    <name type="scientific">Gottfriedia luciferensis</name>
    <dbReference type="NCBI Taxonomy" id="178774"/>
    <lineage>
        <taxon>Bacteria</taxon>
        <taxon>Bacillati</taxon>
        <taxon>Bacillota</taxon>
        <taxon>Bacilli</taxon>
        <taxon>Bacillales</taxon>
        <taxon>Bacillaceae</taxon>
        <taxon>Gottfriedia</taxon>
    </lineage>
</organism>
<dbReference type="InterPro" id="IPR016181">
    <property type="entry name" value="Acyl_CoA_acyltransferase"/>
</dbReference>
<dbReference type="Proteomes" id="UP000094580">
    <property type="component" value="Unassembled WGS sequence"/>
</dbReference>
<dbReference type="Gene3D" id="3.40.630.30">
    <property type="match status" value="1"/>
</dbReference>
<gene>
    <name evidence="3" type="ORF">BED47_13250</name>
</gene>
<dbReference type="PROSITE" id="PS51186">
    <property type="entry name" value="GNAT"/>
    <property type="match status" value="1"/>
</dbReference>
<dbReference type="EMBL" id="MDKC01000035">
    <property type="protein sequence ID" value="ODG90289.1"/>
    <property type="molecule type" value="Genomic_DNA"/>
</dbReference>
<feature type="domain" description="N-acetyltransferase" evidence="2">
    <location>
        <begin position="12"/>
        <end position="177"/>
    </location>
</feature>
<protein>
    <recommendedName>
        <fullName evidence="2">N-acetyltransferase domain-containing protein</fullName>
    </recommendedName>
</protein>
<keyword evidence="4" id="KW-1185">Reference proteome</keyword>
<accession>A0ABX2ZLQ8</accession>
<reference evidence="3 4" key="1">
    <citation type="submission" date="2016-07" db="EMBL/GenBank/DDBJ databases">
        <authorList>
            <person name="Townsley L."/>
            <person name="Shank E.A."/>
        </authorList>
    </citation>
    <scope>NUCLEOTIDE SEQUENCE [LARGE SCALE GENOMIC DNA]</scope>
    <source>
        <strain evidence="3 4">CH01</strain>
    </source>
</reference>
<evidence type="ECO:0000313" key="3">
    <source>
        <dbReference type="EMBL" id="ODG90289.1"/>
    </source>
</evidence>
<dbReference type="CDD" id="cd04301">
    <property type="entry name" value="NAT_SF"/>
    <property type="match status" value="1"/>
</dbReference>
<dbReference type="InterPro" id="IPR000182">
    <property type="entry name" value="GNAT_dom"/>
</dbReference>
<feature type="region of interest" description="Disordered" evidence="1">
    <location>
        <begin position="186"/>
        <end position="205"/>
    </location>
</feature>